<organism evidence="2 3">
    <name type="scientific">Companilactobacillus ginsenosidimutans</name>
    <dbReference type="NCBI Taxonomy" id="1007676"/>
    <lineage>
        <taxon>Bacteria</taxon>
        <taxon>Bacillati</taxon>
        <taxon>Bacillota</taxon>
        <taxon>Bacilli</taxon>
        <taxon>Lactobacillales</taxon>
        <taxon>Lactobacillaceae</taxon>
        <taxon>Companilactobacillus</taxon>
    </lineage>
</organism>
<dbReference type="Proteomes" id="UP000036106">
    <property type="component" value="Chromosome"/>
</dbReference>
<feature type="transmembrane region" description="Helical" evidence="1">
    <location>
        <begin position="125"/>
        <end position="143"/>
    </location>
</feature>
<keyword evidence="1" id="KW-1133">Transmembrane helix</keyword>
<dbReference type="RefSeq" id="WP_048703586.1">
    <property type="nucleotide sequence ID" value="NZ_CP012034.1"/>
</dbReference>
<evidence type="ECO:0000313" key="3">
    <source>
        <dbReference type="Proteomes" id="UP000036106"/>
    </source>
</evidence>
<evidence type="ECO:0000256" key="1">
    <source>
        <dbReference type="SAM" id="Phobius"/>
    </source>
</evidence>
<reference evidence="3" key="1">
    <citation type="submission" date="2015-07" db="EMBL/GenBank/DDBJ databases">
        <title>Lactobacillus ginsenosidimutans/EMML 3141/ whole genome sequencing.</title>
        <authorList>
            <person name="Kim M.K."/>
            <person name="Im W.-T."/>
            <person name="Srinivasan S."/>
            <person name="Lee J.-J."/>
        </authorList>
    </citation>
    <scope>NUCLEOTIDE SEQUENCE [LARGE SCALE GENOMIC DNA]</scope>
    <source>
        <strain evidence="3">EMML 3041</strain>
    </source>
</reference>
<sequence>MSGLLLFIILIGVLLLATLVIKYSGSLRDTSSTNVRILTPQQKRDQALQGFHPHCIRCGYPLLHEESTCPQCGITIQISPEELNKQQNNYILQNNGWFKASQGFSTAGDNLTRAGRNISKAGNTMTLWITIPILIIVFLLLFVF</sequence>
<dbReference type="OrthoDB" id="9798730at2"/>
<dbReference type="AlphaFoldDB" id="A0A0H4QJD8"/>
<accession>A0A0H4QJD8</accession>
<name>A0A0H4QJD8_9LACO</name>
<keyword evidence="3" id="KW-1185">Reference proteome</keyword>
<proteinExistence type="predicted"/>
<dbReference type="KEGG" id="lgn:ABM34_03900"/>
<protein>
    <recommendedName>
        <fullName evidence="4">Zinc-ribbon domain-containing protein</fullName>
    </recommendedName>
</protein>
<evidence type="ECO:0008006" key="4">
    <source>
        <dbReference type="Google" id="ProtNLM"/>
    </source>
</evidence>
<keyword evidence="1" id="KW-0472">Membrane</keyword>
<keyword evidence="1" id="KW-0812">Transmembrane</keyword>
<dbReference type="PATRIC" id="fig|1007676.4.peg.803"/>
<evidence type="ECO:0000313" key="2">
    <source>
        <dbReference type="EMBL" id="AKP66793.1"/>
    </source>
</evidence>
<gene>
    <name evidence="2" type="ORF">ABM34_03900</name>
</gene>
<dbReference type="EMBL" id="CP012034">
    <property type="protein sequence ID" value="AKP66793.1"/>
    <property type="molecule type" value="Genomic_DNA"/>
</dbReference>